<dbReference type="RefSeq" id="WP_188382975.1">
    <property type="nucleotide sequence ID" value="NZ_BMEY01000001.1"/>
</dbReference>
<dbReference type="AlphaFoldDB" id="A0A916W3F8"/>
<organism evidence="1 2">
    <name type="scientific">Ornithinibacillus halotolerans</name>
    <dbReference type="NCBI Taxonomy" id="1274357"/>
    <lineage>
        <taxon>Bacteria</taxon>
        <taxon>Bacillati</taxon>
        <taxon>Bacillota</taxon>
        <taxon>Bacilli</taxon>
        <taxon>Bacillales</taxon>
        <taxon>Bacillaceae</taxon>
        <taxon>Ornithinibacillus</taxon>
    </lineage>
</organism>
<gene>
    <name evidence="1" type="primary">ylzI</name>
    <name evidence="1" type="ORF">GCM10008025_03710</name>
</gene>
<evidence type="ECO:0000313" key="1">
    <source>
        <dbReference type="EMBL" id="GGA63021.1"/>
    </source>
</evidence>
<evidence type="ECO:0008006" key="3">
    <source>
        <dbReference type="Google" id="ProtNLM"/>
    </source>
</evidence>
<reference evidence="1" key="2">
    <citation type="submission" date="2020-09" db="EMBL/GenBank/DDBJ databases">
        <authorList>
            <person name="Sun Q."/>
            <person name="Zhou Y."/>
        </authorList>
    </citation>
    <scope>NUCLEOTIDE SEQUENCE</scope>
    <source>
        <strain evidence="1">CGMCC 1.12408</strain>
    </source>
</reference>
<protein>
    <recommendedName>
        <fullName evidence="3">Flagellar protein FlbD</fullName>
    </recommendedName>
</protein>
<dbReference type="InterPro" id="IPR009384">
    <property type="entry name" value="SwrD-like"/>
</dbReference>
<evidence type="ECO:0000313" key="2">
    <source>
        <dbReference type="Proteomes" id="UP000613512"/>
    </source>
</evidence>
<dbReference type="Proteomes" id="UP000613512">
    <property type="component" value="Unassembled WGS sequence"/>
</dbReference>
<dbReference type="PANTHER" id="PTHR39185">
    <property type="entry name" value="SWARMING MOTILITY PROTEIN SWRD"/>
    <property type="match status" value="1"/>
</dbReference>
<reference evidence="1" key="1">
    <citation type="journal article" date="2014" name="Int. J. Syst. Evol. Microbiol.">
        <title>Complete genome sequence of Corynebacterium casei LMG S-19264T (=DSM 44701T), isolated from a smear-ripened cheese.</title>
        <authorList>
            <consortium name="US DOE Joint Genome Institute (JGI-PGF)"/>
            <person name="Walter F."/>
            <person name="Albersmeier A."/>
            <person name="Kalinowski J."/>
            <person name="Ruckert C."/>
        </authorList>
    </citation>
    <scope>NUCLEOTIDE SEQUENCE</scope>
    <source>
        <strain evidence="1">CGMCC 1.12408</strain>
    </source>
</reference>
<dbReference type="PANTHER" id="PTHR39185:SF1">
    <property type="entry name" value="SWARMING MOTILITY PROTEIN SWRD"/>
    <property type="match status" value="1"/>
</dbReference>
<sequence length="72" mass="8091">MIKLKRLNGDSFTLNACMIEQIQSYPDTTITLINGKKIVVKEQEAEVVELITSFYKQVGIINSLSEVKSSIE</sequence>
<proteinExistence type="predicted"/>
<dbReference type="Pfam" id="PF06289">
    <property type="entry name" value="FlbD"/>
    <property type="match status" value="1"/>
</dbReference>
<keyword evidence="2" id="KW-1185">Reference proteome</keyword>
<comment type="caution">
    <text evidence="1">The sequence shown here is derived from an EMBL/GenBank/DDBJ whole genome shotgun (WGS) entry which is preliminary data.</text>
</comment>
<name>A0A916W3F8_9BACI</name>
<dbReference type="EMBL" id="BMEY01000001">
    <property type="protein sequence ID" value="GGA63021.1"/>
    <property type="molecule type" value="Genomic_DNA"/>
</dbReference>
<accession>A0A916W3F8</accession>